<evidence type="ECO:0000313" key="3">
    <source>
        <dbReference type="Proteomes" id="UP000313849"/>
    </source>
</evidence>
<dbReference type="InterPro" id="IPR052891">
    <property type="entry name" value="DNA-3mA_glycosylase"/>
</dbReference>
<dbReference type="GO" id="GO:0008725">
    <property type="term" value="F:DNA-3-methyladenine glycosylase activity"/>
    <property type="evidence" value="ECO:0007669"/>
    <property type="project" value="InterPro"/>
</dbReference>
<feature type="binding site" evidence="1">
    <location>
        <position position="220"/>
    </location>
    <ligand>
        <name>Zn(2+)</name>
        <dbReference type="ChEBI" id="CHEBI:29105"/>
    </ligand>
</feature>
<dbReference type="InterPro" id="IPR005019">
    <property type="entry name" value="Adenine_glyco"/>
</dbReference>
<reference evidence="2 3" key="1">
    <citation type="submission" date="2019-06" db="EMBL/GenBank/DDBJ databases">
        <title>Draft genome sequence of Miniimonas arenae KCTC 19750T isolated from sea sand.</title>
        <authorList>
            <person name="Park S.-J."/>
        </authorList>
    </citation>
    <scope>NUCLEOTIDE SEQUENCE [LARGE SCALE GENOMIC DNA]</scope>
    <source>
        <strain evidence="2 3">KCTC 19750</strain>
    </source>
</reference>
<dbReference type="OrthoDB" id="9807664at2"/>
<dbReference type="AlphaFoldDB" id="A0A5C5BD03"/>
<dbReference type="SUPFAM" id="SSF48150">
    <property type="entry name" value="DNA-glycosylase"/>
    <property type="match status" value="1"/>
</dbReference>
<organism evidence="2 3">
    <name type="scientific">Miniimonas arenae</name>
    <dbReference type="NCBI Taxonomy" id="676201"/>
    <lineage>
        <taxon>Bacteria</taxon>
        <taxon>Bacillati</taxon>
        <taxon>Actinomycetota</taxon>
        <taxon>Actinomycetes</taxon>
        <taxon>Micrococcales</taxon>
        <taxon>Beutenbergiaceae</taxon>
        <taxon>Miniimonas</taxon>
    </lineage>
</organism>
<dbReference type="EMBL" id="VENP01000030">
    <property type="protein sequence ID" value="TNU73887.1"/>
    <property type="molecule type" value="Genomic_DNA"/>
</dbReference>
<accession>A0A5C5BD03</accession>
<evidence type="ECO:0000256" key="1">
    <source>
        <dbReference type="PIRSR" id="PIRSR605019-1"/>
    </source>
</evidence>
<gene>
    <name evidence="2" type="ORF">FH969_08910</name>
</gene>
<proteinExistence type="predicted"/>
<keyword evidence="1" id="KW-0862">Zinc</keyword>
<dbReference type="PANTHER" id="PTHR30037">
    <property type="entry name" value="DNA-3-METHYLADENINE GLYCOSYLASE 1"/>
    <property type="match status" value="1"/>
</dbReference>
<dbReference type="Proteomes" id="UP000313849">
    <property type="component" value="Unassembled WGS sequence"/>
</dbReference>
<keyword evidence="1" id="KW-0479">Metal-binding</keyword>
<dbReference type="GO" id="GO:0046872">
    <property type="term" value="F:metal ion binding"/>
    <property type="evidence" value="ECO:0007669"/>
    <property type="project" value="UniProtKB-KW"/>
</dbReference>
<keyword evidence="3" id="KW-1185">Reference proteome</keyword>
<comment type="caution">
    <text evidence="2">The sequence shown here is derived from an EMBL/GenBank/DDBJ whole genome shotgun (WGS) entry which is preliminary data.</text>
</comment>
<evidence type="ECO:0000313" key="2">
    <source>
        <dbReference type="EMBL" id="TNU73887.1"/>
    </source>
</evidence>
<dbReference type="Pfam" id="PF03352">
    <property type="entry name" value="Adenine_glyco"/>
    <property type="match status" value="1"/>
</dbReference>
<dbReference type="InterPro" id="IPR011257">
    <property type="entry name" value="DNA_glycosylase"/>
</dbReference>
<dbReference type="GO" id="GO:0006284">
    <property type="term" value="P:base-excision repair"/>
    <property type="evidence" value="ECO:0007669"/>
    <property type="project" value="InterPro"/>
</dbReference>
<protein>
    <submittedName>
        <fullName evidence="2">DNA-3-methyladenine glycosylase I</fullName>
    </submittedName>
</protein>
<name>A0A5C5BD03_9MICO</name>
<dbReference type="Gene3D" id="1.10.340.30">
    <property type="entry name" value="Hypothetical protein, domain 2"/>
    <property type="match status" value="1"/>
</dbReference>
<dbReference type="PANTHER" id="PTHR30037:SF4">
    <property type="entry name" value="DNA-3-METHYLADENINE GLYCOSYLASE I"/>
    <property type="match status" value="1"/>
</dbReference>
<feature type="binding site" evidence="1">
    <location>
        <position position="56"/>
    </location>
    <ligand>
        <name>Zn(2+)</name>
        <dbReference type="ChEBI" id="CHEBI:29105"/>
    </ligand>
</feature>
<dbReference type="RefSeq" id="WP_139987022.1">
    <property type="nucleotide sequence ID" value="NZ_VENP01000030.1"/>
</dbReference>
<feature type="binding site" evidence="1">
    <location>
        <position position="216"/>
    </location>
    <ligand>
        <name>Zn(2+)</name>
        <dbReference type="ChEBI" id="CHEBI:29105"/>
    </ligand>
</feature>
<sequence length="225" mass="24343">MTAQTTDGTIPPVTDVAGDLESAAGEPVAGEPLADAAPPAGRRCFGDGDPVYERYHDTEWGVRPEPTVDERELLERLALEGFQSGLAWIIVLRKREAFRAAFADFAPDVVAGFGPDDVERLLADPGIVRNRRKIEATIRNAQALVALHAEGGRLWDVLERYRPEPRATPPASYAEVPTDTPESIALAKELKRLGFTFVGPVTTYATMQAVGLVDDHLATCPVRAA</sequence>